<dbReference type="AlphaFoldDB" id="A0A835YPW0"/>
<evidence type="ECO:0000256" key="1">
    <source>
        <dbReference type="SAM" id="MobiDB-lite"/>
    </source>
</evidence>
<dbReference type="EMBL" id="JAFCMP010000525">
    <property type="protein sequence ID" value="KAG5177500.1"/>
    <property type="molecule type" value="Genomic_DNA"/>
</dbReference>
<gene>
    <name evidence="2" type="ORF">JKP88DRAFT_274164</name>
</gene>
<proteinExistence type="predicted"/>
<keyword evidence="3" id="KW-1185">Reference proteome</keyword>
<accession>A0A835YPW0</accession>
<sequence length="397" mass="44425">MPSITTPIVIEWAALFAKKFEELGGDRERFDDFIDEFAIEEVANGRNMHTIAGNLKCAKKLLDSTGKHIFGEKVSAKCFFSMKNAADTELKQSKIKKGCTVVDTRGLIEWRDATMRGGKNRDIAAVYVSGRRSEEICNPKYTFEFTGNKPVQHASNDVRFDHVTIHPHLSKLLPGMVGEPFEFPILCSFADFDAAVKELRATMPAVPSDNDMYLLKNRMRERTATMLKQFPELRATIVEDQGSASRLHVFRKFYALELCDRVHMVHGKKLDFMASVLGHRDINSTTHYENFVTDPDFAPVADGNPNEPDAVNRPRLRAEAAQQAQAAQASSEDGSSSDEDGSSDDERVDTAVQTDSACTGKRKRNAVYDAIVAISKRRELDSATKWTTLMEELLHLP</sequence>
<reference evidence="2" key="1">
    <citation type="submission" date="2021-02" db="EMBL/GenBank/DDBJ databases">
        <title>First Annotated Genome of the Yellow-green Alga Tribonema minus.</title>
        <authorList>
            <person name="Mahan K.M."/>
        </authorList>
    </citation>
    <scope>NUCLEOTIDE SEQUENCE</scope>
    <source>
        <strain evidence="2">UTEX B ZZ1240</strain>
    </source>
</reference>
<evidence type="ECO:0000313" key="2">
    <source>
        <dbReference type="EMBL" id="KAG5177500.1"/>
    </source>
</evidence>
<dbReference type="InterPro" id="IPR038280">
    <property type="entry name" value="ResT/TelK_cat_sf"/>
</dbReference>
<name>A0A835YPW0_9STRA</name>
<dbReference type="Gene3D" id="1.10.443.30">
    <property type="entry name" value="Telomere resolvase"/>
    <property type="match status" value="1"/>
</dbReference>
<feature type="region of interest" description="Disordered" evidence="1">
    <location>
        <begin position="316"/>
        <end position="356"/>
    </location>
</feature>
<feature type="compositionally biased region" description="Low complexity" evidence="1">
    <location>
        <begin position="319"/>
        <end position="334"/>
    </location>
</feature>
<protein>
    <submittedName>
        <fullName evidence="2">Uncharacterized protein</fullName>
    </submittedName>
</protein>
<dbReference type="Proteomes" id="UP000664859">
    <property type="component" value="Unassembled WGS sequence"/>
</dbReference>
<organism evidence="2 3">
    <name type="scientific">Tribonema minus</name>
    <dbReference type="NCBI Taxonomy" id="303371"/>
    <lineage>
        <taxon>Eukaryota</taxon>
        <taxon>Sar</taxon>
        <taxon>Stramenopiles</taxon>
        <taxon>Ochrophyta</taxon>
        <taxon>PX clade</taxon>
        <taxon>Xanthophyceae</taxon>
        <taxon>Tribonematales</taxon>
        <taxon>Tribonemataceae</taxon>
        <taxon>Tribonema</taxon>
    </lineage>
</organism>
<comment type="caution">
    <text evidence="2">The sequence shown here is derived from an EMBL/GenBank/DDBJ whole genome shotgun (WGS) entry which is preliminary data.</text>
</comment>
<evidence type="ECO:0000313" key="3">
    <source>
        <dbReference type="Proteomes" id="UP000664859"/>
    </source>
</evidence>